<dbReference type="OrthoDB" id="2380880at2"/>
<evidence type="ECO:0000313" key="2">
    <source>
        <dbReference type="EMBL" id="SFA54052.1"/>
    </source>
</evidence>
<sequence length="177" mass="20371">MEQKRKEIIINEIKYWKKTRLLPEQYCNFLLALYTEGNRDDVEQPARQVPTWAIRATAVMIGICLPFALLVIYFTELSFVLQTLILSLFVIICFIAVRFFAQNKMLTHIALIIGALSLLLFSIRLCDVYFSGSTSALAIAVMFNCFIWLLIGWRFSLTYFIISGIVGIILFISSFFI</sequence>
<evidence type="ECO:0008006" key="4">
    <source>
        <dbReference type="Google" id="ProtNLM"/>
    </source>
</evidence>
<evidence type="ECO:0000256" key="1">
    <source>
        <dbReference type="SAM" id="Phobius"/>
    </source>
</evidence>
<dbReference type="STRING" id="150248.SAMN05216169_10399"/>
<feature type="transmembrane region" description="Helical" evidence="1">
    <location>
        <begin position="157"/>
        <end position="176"/>
    </location>
</feature>
<keyword evidence="1" id="KW-0472">Membrane</keyword>
<reference evidence="3" key="1">
    <citation type="submission" date="2016-10" db="EMBL/GenBank/DDBJ databases">
        <authorList>
            <person name="Varghese N."/>
            <person name="Submissions S."/>
        </authorList>
    </citation>
    <scope>NUCLEOTIDE SEQUENCE [LARGE SCALE GENOMIC DNA]</scope>
    <source>
        <strain evidence="3">K1</strain>
    </source>
</reference>
<dbReference type="RefSeq" id="WP_091703889.1">
    <property type="nucleotide sequence ID" value="NZ_FOJQ01000039.1"/>
</dbReference>
<protein>
    <recommendedName>
        <fullName evidence="4">DUF4401 domain-containing protein</fullName>
    </recommendedName>
</protein>
<feature type="transmembrane region" description="Helical" evidence="1">
    <location>
        <begin position="52"/>
        <end position="73"/>
    </location>
</feature>
<evidence type="ECO:0000313" key="3">
    <source>
        <dbReference type="Proteomes" id="UP000198979"/>
    </source>
</evidence>
<feature type="transmembrane region" description="Helical" evidence="1">
    <location>
        <begin position="106"/>
        <end position="123"/>
    </location>
</feature>
<name>A0A1I0TQQ0_9BACL</name>
<organism evidence="2 3">
    <name type="scientific">Anoxybacillus pushchinoensis</name>
    <dbReference type="NCBI Taxonomy" id="150248"/>
    <lineage>
        <taxon>Bacteria</taxon>
        <taxon>Bacillati</taxon>
        <taxon>Bacillota</taxon>
        <taxon>Bacilli</taxon>
        <taxon>Bacillales</taxon>
        <taxon>Anoxybacillaceae</taxon>
        <taxon>Anoxybacillus</taxon>
    </lineage>
</organism>
<dbReference type="Proteomes" id="UP000198979">
    <property type="component" value="Unassembled WGS sequence"/>
</dbReference>
<keyword evidence="3" id="KW-1185">Reference proteome</keyword>
<feature type="transmembrane region" description="Helical" evidence="1">
    <location>
        <begin position="79"/>
        <end position="99"/>
    </location>
</feature>
<accession>A0A1I0TQQ0</accession>
<keyword evidence="1" id="KW-0812">Transmembrane</keyword>
<dbReference type="AlphaFoldDB" id="A0A1I0TQQ0"/>
<gene>
    <name evidence="2" type="ORF">SAMN05216169_10399</name>
</gene>
<dbReference type="EMBL" id="FOJQ01000039">
    <property type="protein sequence ID" value="SFA54052.1"/>
    <property type="molecule type" value="Genomic_DNA"/>
</dbReference>
<feature type="transmembrane region" description="Helical" evidence="1">
    <location>
        <begin position="129"/>
        <end position="150"/>
    </location>
</feature>
<proteinExistence type="predicted"/>
<keyword evidence="1" id="KW-1133">Transmembrane helix</keyword>